<dbReference type="PANTHER" id="PTHR37481">
    <property type="entry name" value="LIPOPOLYSACCHARIDE EXPORT SYSTEM PROTEIN LPTC"/>
    <property type="match status" value="1"/>
</dbReference>
<dbReference type="PANTHER" id="PTHR37481:SF1">
    <property type="entry name" value="LIPOPOLYSACCHARIDE EXPORT SYSTEM PROTEIN LPTC"/>
    <property type="match status" value="1"/>
</dbReference>
<dbReference type="Proteomes" id="UP001157186">
    <property type="component" value="Unassembled WGS sequence"/>
</dbReference>
<evidence type="ECO:0000256" key="6">
    <source>
        <dbReference type="HAMAP-Rule" id="MF_01915"/>
    </source>
</evidence>
<dbReference type="PIRSF" id="PIRSF028513">
    <property type="entry name" value="LptC"/>
    <property type="match status" value="1"/>
</dbReference>
<protein>
    <recommendedName>
        <fullName evidence="6 7">Lipopolysaccharide export system protein LptC</fullName>
    </recommendedName>
</protein>
<keyword evidence="9" id="KW-1185">Reference proteome</keyword>
<comment type="caution">
    <text evidence="8">The sequence shown here is derived from an EMBL/GenBank/DDBJ whole genome shotgun (WGS) entry which is preliminary data.</text>
</comment>
<keyword evidence="2 6" id="KW-0997">Cell inner membrane</keyword>
<organism evidence="8 9">
    <name type="scientific">Thalassotalea insulae</name>
    <dbReference type="NCBI Taxonomy" id="2056778"/>
    <lineage>
        <taxon>Bacteria</taxon>
        <taxon>Pseudomonadati</taxon>
        <taxon>Pseudomonadota</taxon>
        <taxon>Gammaproteobacteria</taxon>
        <taxon>Alteromonadales</taxon>
        <taxon>Colwelliaceae</taxon>
        <taxon>Thalassotalea</taxon>
    </lineage>
</organism>
<reference evidence="8 9" key="1">
    <citation type="submission" date="2023-03" db="EMBL/GenBank/DDBJ databases">
        <title>Draft genome sequence of Thalassotalea insulae KCTC 62186T.</title>
        <authorList>
            <person name="Sawabe T."/>
        </authorList>
    </citation>
    <scope>NUCLEOTIDE SEQUENCE [LARGE SCALE GENOMIC DNA]</scope>
    <source>
        <strain evidence="8 9">KCTC 62186</strain>
    </source>
</reference>
<comment type="function">
    <text evidence="7">Required for the translocation of lipopolysaccharide (LPS) from the inner membrane to the outer membrane.</text>
</comment>
<dbReference type="HAMAP" id="MF_01915">
    <property type="entry name" value="LPS_assembly_LptC"/>
    <property type="match status" value="1"/>
</dbReference>
<evidence type="ECO:0000256" key="3">
    <source>
        <dbReference type="ARBA" id="ARBA00022692"/>
    </source>
</evidence>
<sequence>MNKTNTLALLFFLASIIAYSIIEWHRTSVGEDTFIEDDITPDFIAESLNSETFNPQGELSYIIDAARMEHYASLAVTHFEFPKYTLYPNNSDSPWKITANEGTLYNNNRVKLENRVTLVATDNTSLIQEINGKYLELDLKTNIISSNNKIEIKGKDFLMTGSGLIVDLNTKQVTLTNHEKTIYQHHQK</sequence>
<dbReference type="InterPro" id="IPR052363">
    <property type="entry name" value="LPS_export_LptC"/>
</dbReference>
<evidence type="ECO:0000256" key="4">
    <source>
        <dbReference type="ARBA" id="ARBA00022989"/>
    </source>
</evidence>
<evidence type="ECO:0000256" key="5">
    <source>
        <dbReference type="ARBA" id="ARBA00023136"/>
    </source>
</evidence>
<keyword evidence="5 6" id="KW-0472">Membrane</keyword>
<evidence type="ECO:0000256" key="7">
    <source>
        <dbReference type="PIRNR" id="PIRNR028513"/>
    </source>
</evidence>
<evidence type="ECO:0000313" key="8">
    <source>
        <dbReference type="EMBL" id="GLX77925.1"/>
    </source>
</evidence>
<keyword evidence="3 6" id="KW-0812">Transmembrane</keyword>
<dbReference type="EMBL" id="BSST01000001">
    <property type="protein sequence ID" value="GLX77925.1"/>
    <property type="molecule type" value="Genomic_DNA"/>
</dbReference>
<evidence type="ECO:0000313" key="9">
    <source>
        <dbReference type="Proteomes" id="UP001157186"/>
    </source>
</evidence>
<comment type="similarity">
    <text evidence="6 7">Belongs to the LptC family.</text>
</comment>
<keyword evidence="4 6" id="KW-1133">Transmembrane helix</keyword>
<dbReference type="InterPro" id="IPR026265">
    <property type="entry name" value="LptC"/>
</dbReference>
<dbReference type="Gene3D" id="2.60.450.10">
    <property type="entry name" value="Lipopolysaccharide (LPS) transport protein A like domain"/>
    <property type="match status" value="1"/>
</dbReference>
<name>A0ABQ6GPK6_9GAMM</name>
<dbReference type="InterPro" id="IPR010664">
    <property type="entry name" value="LipoPS_assembly_LptC-rel"/>
</dbReference>
<keyword evidence="1 6" id="KW-1003">Cell membrane</keyword>
<accession>A0ABQ6GPK6</accession>
<gene>
    <name evidence="6" type="primary">lptC</name>
    <name evidence="8" type="ORF">tinsulaeT_12650</name>
</gene>
<dbReference type="Pfam" id="PF06835">
    <property type="entry name" value="LptC"/>
    <property type="match status" value="1"/>
</dbReference>
<evidence type="ECO:0000256" key="1">
    <source>
        <dbReference type="ARBA" id="ARBA00022475"/>
    </source>
</evidence>
<dbReference type="NCBIfam" id="TIGR04409">
    <property type="entry name" value="LptC_YrbK"/>
    <property type="match status" value="1"/>
</dbReference>
<evidence type="ECO:0000256" key="2">
    <source>
        <dbReference type="ARBA" id="ARBA00022519"/>
    </source>
</evidence>
<comment type="subunit">
    <text evidence="6">Component of the lipopolysaccharide transport and assembly complex. Interacts with LptA and the LptBFG transporter complex.</text>
</comment>
<comment type="subcellular location">
    <subcellularLocation>
        <location evidence="6">Cell inner membrane</location>
        <topology evidence="6">Single-pass membrane protein</topology>
    </subcellularLocation>
</comment>
<dbReference type="RefSeq" id="WP_284243822.1">
    <property type="nucleotide sequence ID" value="NZ_BSST01000001.1"/>
</dbReference>
<proteinExistence type="inferred from homology"/>
<comment type="function">
    <text evidence="6">Involved in the assembly of lipopolysaccharide (LPS). Required for the translocation of LPS from the inner membrane to the outer membrane. Facilitates the transfer of LPS from the inner membrane to the periplasmic protein LptA. Could be a docking site for LptA.</text>
</comment>